<organism evidence="3 4">
    <name type="scientific">Cyclostephanos tholiformis</name>
    <dbReference type="NCBI Taxonomy" id="382380"/>
    <lineage>
        <taxon>Eukaryota</taxon>
        <taxon>Sar</taxon>
        <taxon>Stramenopiles</taxon>
        <taxon>Ochrophyta</taxon>
        <taxon>Bacillariophyta</taxon>
        <taxon>Coscinodiscophyceae</taxon>
        <taxon>Thalassiosirophycidae</taxon>
        <taxon>Stephanodiscales</taxon>
        <taxon>Stephanodiscaceae</taxon>
        <taxon>Cyclostephanos</taxon>
    </lineage>
</organism>
<keyword evidence="2" id="KW-0812">Transmembrane</keyword>
<feature type="region of interest" description="Disordered" evidence="1">
    <location>
        <begin position="715"/>
        <end position="743"/>
    </location>
</feature>
<feature type="transmembrane region" description="Helical" evidence="2">
    <location>
        <begin position="12"/>
        <end position="35"/>
    </location>
</feature>
<evidence type="ECO:0000256" key="1">
    <source>
        <dbReference type="SAM" id="MobiDB-lite"/>
    </source>
</evidence>
<keyword evidence="2" id="KW-0472">Membrane</keyword>
<feature type="compositionally biased region" description="Low complexity" evidence="1">
    <location>
        <begin position="650"/>
        <end position="666"/>
    </location>
</feature>
<feature type="transmembrane region" description="Helical" evidence="2">
    <location>
        <begin position="41"/>
        <end position="59"/>
    </location>
</feature>
<protein>
    <submittedName>
        <fullName evidence="3">Uncharacterized protein</fullName>
    </submittedName>
</protein>
<evidence type="ECO:0000313" key="4">
    <source>
        <dbReference type="Proteomes" id="UP001530377"/>
    </source>
</evidence>
<comment type="caution">
    <text evidence="3">The sequence shown here is derived from an EMBL/GenBank/DDBJ whole genome shotgun (WGS) entry which is preliminary data.</text>
</comment>
<keyword evidence="2" id="KW-1133">Transmembrane helix</keyword>
<proteinExistence type="predicted"/>
<reference evidence="3 4" key="1">
    <citation type="submission" date="2024-10" db="EMBL/GenBank/DDBJ databases">
        <title>Updated reference genomes for cyclostephanoid diatoms.</title>
        <authorList>
            <person name="Roberts W.R."/>
            <person name="Alverson A.J."/>
        </authorList>
    </citation>
    <scope>NUCLEOTIDE SEQUENCE [LARGE SCALE GENOMIC DNA]</scope>
    <source>
        <strain evidence="3 4">AJA228-03</strain>
    </source>
</reference>
<sequence>MKFTFEVKTEPVCVAAVAITCYIAVAVIQVCGGGIDPAVSWFPTALATLNLIITIKFLINWPSSTAQQHRHLPRRNCPRVPAVAMSQERPPTTFAALFNDASRDPFLINGGYDAFLAPFRVEENNNAAPLVVRQLLAAAANQLLPVALVALVNGRLTPLFLPFRRDRAMGVEEHPATDGRMYAFEGELIGTQGYLVELADDSFNLTPRMTIPDVGHVRGLLATDPQLQAVGPFAENTPNTSTVRTRFVVPLPNKYTALFLAHERGITPRYYFDTILPLIEADGMAGACEPLTRFCLAAITILAGTGSPVTIDSPRPPGRHVPLLEQASQLLAAHLTGLRRTTAPEVNLQPLINMIMAGQELRVQEQANARLDRELKENATVAAWLGAENFARLLKYCGVADEADLPPLWSTWAKAPAKDRLTIFEGKVANEFFSLGAIYEQFTPSLFMLTQITSLKWGMLNPDALETGSLGNAYLFTDTDVELAQGVNRQIDFIQQGGATPSYADAQTLLKAKINLPGPDASVRCVLRMLAVYRALLPEGHRLISFLQQHHSLMNAYDPGWATYPTYIPQLRGLKGVYHLQWLSLKLTRYFGQLDRNMANVRAPDPHEIIDHIQEQRQWEPNLTETFASRYNLRALLGVHTRALPSIGSLPSLGATSTTTGSTISGVTFPSQPTSTPADAGAPATGASSRVTNEGFNEALFGSYKTSAVKAKTVRDRVKAAPSSPPATSPARKRAAVTDVPKPRGIPPELATFSALDNIPHPARRLLCHYKHFGAPVKFSTPPWTRHQLQRALSRGPHKSAHEYQDYLAEEFVDMINKGQWVVLPFSSVRHLPGLRISPPGVIPQRDRRPRWIVDYSWWDVNADTLPLAAMELMQFGHALDRILREILLANPAFGPVHLIKLDISDGFYRIALAVDDIPKLGVAFPTPTGDDPLVAFPHCISTSVSAAALGQPFYAPRPPSNLAYANVYVDDFVGARSAPHWAPSAWKPPPRPRLLLHAVDDVFRPLSPGDDPARREPVSMKKLAAGDCLWGTIKQVLGWIIDSVDMTISLPPHRAARLLEVLDSFPPTQKRTSPNRWHAALGELRSMALALPGARNIFSSMQNALTTAQSKNRIALGKGVHDALNDFRWMHENISTRPTRIAELIPLPPVAAGHHDASGKGAGGIWFPGFQLTPRVGYTSSAPLSFDVRERTVLSQGDNLSTTFWERKGSTSTASAPAYLLRLFGIHQRVHSYIPRFDYISGASNHVADSLSRNFHLPWPDLLSSLSAFLPQSADRFRGDLSAAQATVLAGVSPGRATSNATAWSKWIAFTAFQDKVPFLQIFAGRVHSGELAARGNPVKSRSAEDYVRHIAQTFLNMGAQDPRLDAAFHIDFCLQRTLRAKRPASHDVADLGRVVSLCRKHNGKSTQLPRVKPVPSQ</sequence>
<gene>
    <name evidence="3" type="ORF">ACHAXA_001629</name>
</gene>
<dbReference type="InterPro" id="IPR043502">
    <property type="entry name" value="DNA/RNA_pol_sf"/>
</dbReference>
<dbReference type="Proteomes" id="UP001530377">
    <property type="component" value="Unassembled WGS sequence"/>
</dbReference>
<name>A0ABD3RVB1_9STRA</name>
<evidence type="ECO:0000256" key="2">
    <source>
        <dbReference type="SAM" id="Phobius"/>
    </source>
</evidence>
<evidence type="ECO:0000313" key="3">
    <source>
        <dbReference type="EMBL" id="KAL3816142.1"/>
    </source>
</evidence>
<accession>A0ABD3RVB1</accession>
<dbReference type="SUPFAM" id="SSF56672">
    <property type="entry name" value="DNA/RNA polymerases"/>
    <property type="match status" value="1"/>
</dbReference>
<feature type="region of interest" description="Disordered" evidence="1">
    <location>
        <begin position="650"/>
        <end position="690"/>
    </location>
</feature>
<dbReference type="EMBL" id="JALLPB020000163">
    <property type="protein sequence ID" value="KAL3816142.1"/>
    <property type="molecule type" value="Genomic_DNA"/>
</dbReference>
<feature type="compositionally biased region" description="Low complexity" evidence="1">
    <location>
        <begin position="673"/>
        <end position="689"/>
    </location>
</feature>
<keyword evidence="4" id="KW-1185">Reference proteome</keyword>